<dbReference type="Proteomes" id="UP001159042">
    <property type="component" value="Unassembled WGS sequence"/>
</dbReference>
<dbReference type="AlphaFoldDB" id="A0AAV8V8V2"/>
<dbReference type="EMBL" id="JANEYG010000278">
    <property type="protein sequence ID" value="KAJ8910579.1"/>
    <property type="molecule type" value="Genomic_DNA"/>
</dbReference>
<organism evidence="2 3">
    <name type="scientific">Exocentrus adspersus</name>
    <dbReference type="NCBI Taxonomy" id="1586481"/>
    <lineage>
        <taxon>Eukaryota</taxon>
        <taxon>Metazoa</taxon>
        <taxon>Ecdysozoa</taxon>
        <taxon>Arthropoda</taxon>
        <taxon>Hexapoda</taxon>
        <taxon>Insecta</taxon>
        <taxon>Pterygota</taxon>
        <taxon>Neoptera</taxon>
        <taxon>Endopterygota</taxon>
        <taxon>Coleoptera</taxon>
        <taxon>Polyphaga</taxon>
        <taxon>Cucujiformia</taxon>
        <taxon>Chrysomeloidea</taxon>
        <taxon>Cerambycidae</taxon>
        <taxon>Lamiinae</taxon>
        <taxon>Acanthocinini</taxon>
        <taxon>Exocentrus</taxon>
    </lineage>
</organism>
<evidence type="ECO:0000259" key="1">
    <source>
        <dbReference type="SMART" id="SM00868"/>
    </source>
</evidence>
<gene>
    <name evidence="2" type="ORF">NQ315_011049</name>
</gene>
<proteinExistence type="predicted"/>
<dbReference type="GO" id="GO:0008270">
    <property type="term" value="F:zinc ion binding"/>
    <property type="evidence" value="ECO:0007669"/>
    <property type="project" value="InterPro"/>
</dbReference>
<reference evidence="2 3" key="1">
    <citation type="journal article" date="2023" name="Insect Mol. Biol.">
        <title>Genome sequencing provides insights into the evolution of gene families encoding plant cell wall-degrading enzymes in longhorned beetles.</title>
        <authorList>
            <person name="Shin N.R."/>
            <person name="Okamura Y."/>
            <person name="Kirsch R."/>
            <person name="Pauchet Y."/>
        </authorList>
    </citation>
    <scope>NUCLEOTIDE SEQUENCE [LARGE SCALE GENOMIC DNA]</scope>
    <source>
        <strain evidence="2">EAD_L_NR</strain>
    </source>
</reference>
<keyword evidence="3" id="KW-1185">Reference proteome</keyword>
<accession>A0AAV8V8V2</accession>
<evidence type="ECO:0000313" key="3">
    <source>
        <dbReference type="Proteomes" id="UP001159042"/>
    </source>
</evidence>
<dbReference type="SMART" id="SM00868">
    <property type="entry name" value="zf-AD"/>
    <property type="match status" value="2"/>
</dbReference>
<feature type="domain" description="ZAD" evidence="1">
    <location>
        <begin position="31"/>
        <end position="100"/>
    </location>
</feature>
<dbReference type="GO" id="GO:0005634">
    <property type="term" value="C:nucleus"/>
    <property type="evidence" value="ECO:0007669"/>
    <property type="project" value="InterPro"/>
</dbReference>
<name>A0AAV8V8V2_9CUCU</name>
<sequence>MDQSLNLASLEIWIIPLVITRKKMGSENHIFCSLCLCRIWDKNAEEIKDCTREILDLIFVNRNLPLSIGQKFCQICSTKIQDAFNFKCMCVGTTKGSLKDAYTSKNGYGELLDMLSGQKMCRLCLQLADGSFTSLLNEREREVIREYIPEMTLENTWDPVACETCIRSLYNYVAFINQCIHAQEKRNRSSLSEIACFNGRDYALTENNEKFKKQSEIETQEDKQVIVTKCMNR</sequence>
<comment type="caution">
    <text evidence="2">The sequence shown here is derived from an EMBL/GenBank/DDBJ whole genome shotgun (WGS) entry which is preliminary data.</text>
</comment>
<dbReference type="InterPro" id="IPR012934">
    <property type="entry name" value="Znf_AD"/>
</dbReference>
<protein>
    <recommendedName>
        <fullName evidence="1">ZAD domain-containing protein</fullName>
    </recommendedName>
</protein>
<feature type="domain" description="ZAD" evidence="1">
    <location>
        <begin position="120"/>
        <end position="188"/>
    </location>
</feature>
<evidence type="ECO:0000313" key="2">
    <source>
        <dbReference type="EMBL" id="KAJ8910579.1"/>
    </source>
</evidence>